<proteinExistence type="predicted"/>
<protein>
    <submittedName>
        <fullName evidence="1">Uncharacterized protein</fullName>
    </submittedName>
</protein>
<keyword evidence="2" id="KW-1185">Reference proteome</keyword>
<dbReference type="Proteomes" id="UP001322481">
    <property type="component" value="Chromosome"/>
</dbReference>
<dbReference type="EMBL" id="CP139858">
    <property type="protein sequence ID" value="WQB99552.1"/>
    <property type="molecule type" value="Genomic_DNA"/>
</dbReference>
<sequence>MRRIVVGMASADVPRAVAVIEPRLICVEARRPSVVKVASVVEDGLASAAAPPFSAEPSVCRSRPLKII</sequence>
<reference evidence="1 2" key="1">
    <citation type="submission" date="2023-11" db="EMBL/GenBank/DDBJ databases">
        <authorList>
            <person name="Panchal A.K."/>
            <person name="Meaney J.S."/>
            <person name="Karas B.J."/>
            <person name="diCenzo G.C."/>
        </authorList>
    </citation>
    <scope>NUCLEOTIDE SEQUENCE [LARGE SCALE GENOMIC DNA]</scope>
    <source>
        <strain evidence="1 2">NZP2235</strain>
    </source>
</reference>
<accession>A0ABZ0VRH5</accession>
<evidence type="ECO:0000313" key="1">
    <source>
        <dbReference type="EMBL" id="WQB99552.1"/>
    </source>
</evidence>
<evidence type="ECO:0000313" key="2">
    <source>
        <dbReference type="Proteomes" id="UP001322481"/>
    </source>
</evidence>
<organism evidence="1 2">
    <name type="scientific">Mesorhizobium huakuii</name>
    <dbReference type="NCBI Taxonomy" id="28104"/>
    <lineage>
        <taxon>Bacteria</taxon>
        <taxon>Pseudomonadati</taxon>
        <taxon>Pseudomonadota</taxon>
        <taxon>Alphaproteobacteria</taxon>
        <taxon>Hyphomicrobiales</taxon>
        <taxon>Phyllobacteriaceae</taxon>
        <taxon>Mesorhizobium</taxon>
    </lineage>
</organism>
<gene>
    <name evidence="1" type="ORF">U0R22_003735</name>
</gene>
<name>A0ABZ0VRH5_9HYPH</name>